<dbReference type="InterPro" id="IPR003323">
    <property type="entry name" value="OTU_dom"/>
</dbReference>
<keyword evidence="7" id="KW-0833">Ubl conjugation pathway</keyword>
<keyword evidence="6" id="KW-0863">Zinc-finger</keyword>
<evidence type="ECO:0000259" key="11">
    <source>
        <dbReference type="PROSITE" id="PS50802"/>
    </source>
</evidence>
<evidence type="ECO:0000313" key="12">
    <source>
        <dbReference type="EMBL" id="MEQ2171585.1"/>
    </source>
</evidence>
<protein>
    <recommendedName>
        <fullName evidence="3">ubiquitinyl hydrolase 1</fullName>
        <ecNumber evidence="3">3.4.19.12</ecNumber>
    </recommendedName>
</protein>
<proteinExistence type="inferred from homology"/>
<dbReference type="PROSITE" id="PS50802">
    <property type="entry name" value="OTU"/>
    <property type="match status" value="1"/>
</dbReference>
<keyword evidence="9" id="KW-0788">Thiol protease</keyword>
<accession>A0ABV0NJU9</accession>
<evidence type="ECO:0000256" key="8">
    <source>
        <dbReference type="ARBA" id="ARBA00022801"/>
    </source>
</evidence>
<evidence type="ECO:0000256" key="7">
    <source>
        <dbReference type="ARBA" id="ARBA00022786"/>
    </source>
</evidence>
<sequence>DGNCLLHAASQYMLGVQDTDLVLRKALYGVLKETDTTMFKSRFQAELLHSQEFTQTGLRYTTMVPKPC</sequence>
<dbReference type="PANTHER" id="PTHR13367">
    <property type="entry name" value="UBIQUITIN THIOESTERASE"/>
    <property type="match status" value="1"/>
</dbReference>
<keyword evidence="10" id="KW-0862">Zinc</keyword>
<feature type="non-terminal residue" evidence="12">
    <location>
        <position position="1"/>
    </location>
</feature>
<evidence type="ECO:0000256" key="10">
    <source>
        <dbReference type="ARBA" id="ARBA00022833"/>
    </source>
</evidence>
<reference evidence="12 13" key="1">
    <citation type="submission" date="2021-06" db="EMBL/GenBank/DDBJ databases">
        <authorList>
            <person name="Palmer J.M."/>
        </authorList>
    </citation>
    <scope>NUCLEOTIDE SEQUENCE [LARGE SCALE GENOMIC DNA]</scope>
    <source>
        <strain evidence="12 13">GA_2019</strain>
        <tissue evidence="12">Muscle</tissue>
    </source>
</reference>
<keyword evidence="8" id="KW-0378">Hydrolase</keyword>
<comment type="catalytic activity">
    <reaction evidence="1">
        <text>Thiol-dependent hydrolysis of ester, thioester, amide, peptide and isopeptide bonds formed by the C-terminal Gly of ubiquitin (a 76-residue protein attached to proteins as an intracellular targeting signal).</text>
        <dbReference type="EC" id="3.4.19.12"/>
    </reaction>
</comment>
<dbReference type="Pfam" id="PF02338">
    <property type="entry name" value="OTU"/>
    <property type="match status" value="1"/>
</dbReference>
<dbReference type="EC" id="3.4.19.12" evidence="3"/>
<evidence type="ECO:0000256" key="9">
    <source>
        <dbReference type="ARBA" id="ARBA00022807"/>
    </source>
</evidence>
<comment type="similarity">
    <text evidence="2">Belongs to the peptidase C64 family.</text>
</comment>
<dbReference type="PANTHER" id="PTHR13367:SF3">
    <property type="entry name" value="TUMOR NECROSIS FACTOR ALPHA-INDUCED PROTEIN 3"/>
    <property type="match status" value="1"/>
</dbReference>
<keyword evidence="4" id="KW-0645">Protease</keyword>
<keyword evidence="5" id="KW-0479">Metal-binding</keyword>
<evidence type="ECO:0000256" key="4">
    <source>
        <dbReference type="ARBA" id="ARBA00022670"/>
    </source>
</evidence>
<dbReference type="InterPro" id="IPR051346">
    <property type="entry name" value="OTU_Deubiquitinase"/>
</dbReference>
<gene>
    <name evidence="12" type="primary">TNFAIP3</name>
    <name evidence="12" type="ORF">GOODEAATRI_012314</name>
</gene>
<organism evidence="12 13">
    <name type="scientific">Goodea atripinnis</name>
    <dbReference type="NCBI Taxonomy" id="208336"/>
    <lineage>
        <taxon>Eukaryota</taxon>
        <taxon>Metazoa</taxon>
        <taxon>Chordata</taxon>
        <taxon>Craniata</taxon>
        <taxon>Vertebrata</taxon>
        <taxon>Euteleostomi</taxon>
        <taxon>Actinopterygii</taxon>
        <taxon>Neopterygii</taxon>
        <taxon>Teleostei</taxon>
        <taxon>Neoteleostei</taxon>
        <taxon>Acanthomorphata</taxon>
        <taxon>Ovalentaria</taxon>
        <taxon>Atherinomorphae</taxon>
        <taxon>Cyprinodontiformes</taxon>
        <taxon>Goodeidae</taxon>
        <taxon>Goodea</taxon>
    </lineage>
</organism>
<evidence type="ECO:0000256" key="2">
    <source>
        <dbReference type="ARBA" id="ARBA00005865"/>
    </source>
</evidence>
<dbReference type="Proteomes" id="UP001476798">
    <property type="component" value="Unassembled WGS sequence"/>
</dbReference>
<dbReference type="EMBL" id="JAHRIO010040765">
    <property type="protein sequence ID" value="MEQ2171585.1"/>
    <property type="molecule type" value="Genomic_DNA"/>
</dbReference>
<evidence type="ECO:0000313" key="13">
    <source>
        <dbReference type="Proteomes" id="UP001476798"/>
    </source>
</evidence>
<evidence type="ECO:0000256" key="3">
    <source>
        <dbReference type="ARBA" id="ARBA00012759"/>
    </source>
</evidence>
<evidence type="ECO:0000256" key="5">
    <source>
        <dbReference type="ARBA" id="ARBA00022723"/>
    </source>
</evidence>
<name>A0ABV0NJU9_9TELE</name>
<comment type="caution">
    <text evidence="12">The sequence shown here is derived from an EMBL/GenBank/DDBJ whole genome shotgun (WGS) entry which is preliminary data.</text>
</comment>
<evidence type="ECO:0000256" key="6">
    <source>
        <dbReference type="ARBA" id="ARBA00022771"/>
    </source>
</evidence>
<evidence type="ECO:0000256" key="1">
    <source>
        <dbReference type="ARBA" id="ARBA00000707"/>
    </source>
</evidence>
<keyword evidence="13" id="KW-1185">Reference proteome</keyword>
<feature type="domain" description="OTU" evidence="11">
    <location>
        <begin position="1"/>
        <end position="68"/>
    </location>
</feature>